<dbReference type="Pfam" id="PF00651">
    <property type="entry name" value="BTB"/>
    <property type="match status" value="1"/>
</dbReference>
<dbReference type="PROSITE" id="PS50097">
    <property type="entry name" value="BTB"/>
    <property type="match status" value="1"/>
</dbReference>
<dbReference type="SMART" id="SM00332">
    <property type="entry name" value="PP2Cc"/>
    <property type="match status" value="1"/>
</dbReference>
<feature type="region of interest" description="Disordered" evidence="1">
    <location>
        <begin position="940"/>
        <end position="1066"/>
    </location>
</feature>
<evidence type="ECO:0000256" key="1">
    <source>
        <dbReference type="SAM" id="MobiDB-lite"/>
    </source>
</evidence>
<feature type="compositionally biased region" description="Polar residues" evidence="1">
    <location>
        <begin position="945"/>
        <end position="963"/>
    </location>
</feature>
<dbReference type="CDD" id="cd00143">
    <property type="entry name" value="PP2Cc"/>
    <property type="match status" value="1"/>
</dbReference>
<dbReference type="InterPro" id="IPR036457">
    <property type="entry name" value="PPM-type-like_dom_sf"/>
</dbReference>
<dbReference type="InterPro" id="IPR011333">
    <property type="entry name" value="SKP1/BTB/POZ_sf"/>
</dbReference>
<dbReference type="InterPro" id="IPR015655">
    <property type="entry name" value="PP2C"/>
</dbReference>
<evidence type="ECO:0000259" key="2">
    <source>
        <dbReference type="PROSITE" id="PS50097"/>
    </source>
</evidence>
<feature type="compositionally biased region" description="Low complexity" evidence="1">
    <location>
        <begin position="1627"/>
        <end position="1636"/>
    </location>
</feature>
<feature type="compositionally biased region" description="Acidic residues" evidence="1">
    <location>
        <begin position="658"/>
        <end position="673"/>
    </location>
</feature>
<feature type="compositionally biased region" description="Low complexity" evidence="1">
    <location>
        <begin position="1586"/>
        <end position="1602"/>
    </location>
</feature>
<feature type="compositionally biased region" description="Basic and acidic residues" evidence="1">
    <location>
        <begin position="607"/>
        <end position="625"/>
    </location>
</feature>
<feature type="compositionally biased region" description="Polar residues" evidence="1">
    <location>
        <begin position="771"/>
        <end position="783"/>
    </location>
</feature>
<feature type="compositionally biased region" description="Acidic residues" evidence="1">
    <location>
        <begin position="567"/>
        <end position="584"/>
    </location>
</feature>
<dbReference type="Proteomes" id="UP000723463">
    <property type="component" value="Unassembled WGS sequence"/>
</dbReference>
<feature type="compositionally biased region" description="Low complexity" evidence="1">
    <location>
        <begin position="793"/>
        <end position="808"/>
    </location>
</feature>
<dbReference type="GO" id="GO:0004722">
    <property type="term" value="F:protein serine/threonine phosphatase activity"/>
    <property type="evidence" value="ECO:0007669"/>
    <property type="project" value="InterPro"/>
</dbReference>
<dbReference type="PROSITE" id="PS51746">
    <property type="entry name" value="PPM_2"/>
    <property type="match status" value="1"/>
</dbReference>
<dbReference type="InterPro" id="IPR001932">
    <property type="entry name" value="PPM-type_phosphatase-like_dom"/>
</dbReference>
<feature type="compositionally biased region" description="Basic and acidic residues" evidence="1">
    <location>
        <begin position="1023"/>
        <end position="1042"/>
    </location>
</feature>
<dbReference type="Gene3D" id="3.60.40.10">
    <property type="entry name" value="PPM-type phosphatase domain"/>
    <property type="match status" value="1"/>
</dbReference>
<gene>
    <name evidence="4" type="primary">PPM1L_1</name>
    <name evidence="4" type="ORF">EC957_003972</name>
</gene>
<feature type="compositionally biased region" description="Acidic residues" evidence="1">
    <location>
        <begin position="1658"/>
        <end position="1667"/>
    </location>
</feature>
<feature type="region of interest" description="Disordered" evidence="1">
    <location>
        <begin position="32"/>
        <end position="57"/>
    </location>
</feature>
<evidence type="ECO:0000259" key="3">
    <source>
        <dbReference type="PROSITE" id="PS51746"/>
    </source>
</evidence>
<evidence type="ECO:0000313" key="5">
    <source>
        <dbReference type="Proteomes" id="UP000723463"/>
    </source>
</evidence>
<name>A0A9P6K0U7_9FUNG</name>
<feature type="domain" description="PPM-type phosphatase" evidence="3">
    <location>
        <begin position="1157"/>
        <end position="1483"/>
    </location>
</feature>
<dbReference type="Pfam" id="PF00481">
    <property type="entry name" value="PP2C"/>
    <property type="match status" value="1"/>
</dbReference>
<evidence type="ECO:0000313" key="4">
    <source>
        <dbReference type="EMBL" id="KAF9540582.1"/>
    </source>
</evidence>
<dbReference type="SUPFAM" id="SSF81606">
    <property type="entry name" value="PP2C-like"/>
    <property type="match status" value="1"/>
</dbReference>
<feature type="region of interest" description="Disordered" evidence="1">
    <location>
        <begin position="1586"/>
        <end position="1667"/>
    </location>
</feature>
<dbReference type="EMBL" id="JAAAXW010000195">
    <property type="protein sequence ID" value="KAF9540582.1"/>
    <property type="molecule type" value="Genomic_DNA"/>
</dbReference>
<feature type="compositionally biased region" description="Low complexity" evidence="1">
    <location>
        <begin position="1001"/>
        <end position="1013"/>
    </location>
</feature>
<feature type="region of interest" description="Disordered" evidence="1">
    <location>
        <begin position="557"/>
        <end position="675"/>
    </location>
</feature>
<dbReference type="PANTHER" id="PTHR13832:SF668">
    <property type="entry name" value="PROTEIN PHOSPHATASE 2C 39-RELATED"/>
    <property type="match status" value="1"/>
</dbReference>
<dbReference type="PANTHER" id="PTHR13832">
    <property type="entry name" value="PROTEIN PHOSPHATASE 2C"/>
    <property type="match status" value="1"/>
</dbReference>
<sequence length="1667" mass="185823">MNREFSSFLPSFPPSKRLSALTITSPTLLSPKGVSSPKGFSSPVMTPEPLPSPPTPMPHLSASRVLFEEGLYSDVTVVLQVPGSFKKSLHLHSRILSKESEVFSALLTGKTNLADKAITLQEERDSQGSQVIEIQCVDAQELYAFESSLRLLYTGSWCSDRDFQTSTLDTRLRRGLDVMSQAGRLVLKGTTTALLQEEITQMCQSQPELLEKVSKSLRAEDREDDQAILRFDRDALQQMCRVAVVKVEIRDHCEIAIARNLYGSTKFRELRMAEVQLSELRPGYIFPPGGQESIYLLKGAPSLPLHPCRATNVEALRHVVDHYTAYNSQQPLRTREFYAIPSDEDDDDDDDMRKSTATLHDVTFYRVAFSTGYQWLMDQVIKVRAPFELIILLLKDAVDENSDRNNNVSFGEFASTTDGDVYLQGVSYIADGLLHAFQDPTLESFRNPGASGSLLNMISYGINSLTDLPPLRLRPKSVNADANAAHHHLDYPALSTLVMEFFWQILELALKRPHHLEFIQLLMDSITKIAPLSPFEVVDRIEERLAELLEETRKKIMEQRGDVGGQNEDEAEDNKADSDDDDDIVSPRVSGGRSDDGFGSIKGSFSEGHRSEVSSRFDDPDERRSMVSSVVRISDPPRSLSVIGTRKDLDDASSIQEPENDDEDEDEEAEAETEPAWMRPEYLQPLCLQLLTTFPMNIQSSLLWAIHDLQLFSRQVEDEDTHASNTVQQAQGQVLPEATTTTTADIIGNKSNSPRHDPEQPPRQDIVLDESTPTQLADASHTPQEPLLHDDNINNSASASAAEISSSEMQATRESSSFRQPLPHLTPQDTPLPTVSSFNLFPQQLKQPLFVAIARVLVVYGNAWQSAPELVDGIRLYQLVTLRGNTPKSTVQGAISTALSLSHTLKTFEPIEKRRAQGTTYYRMAPKALDPALAQKVLDSDATESDSISSTTRKRQSGPSSLARSVMTRPKARVKAPTTNTKRKQKLSSDPSIKSKKRKPISGWASDTLSSGSSDDDSMVSADTDRKTNDRTRRKSIGDTRKGTSSSTTSHPKPPARKDSIPNGLKKLPKGYVYDTEINQSALMNLSVNPSQTGEYMQHLKGKNALENNYPDRRGEFRVDLTQEPSTFAHEQQTGYTYPRLRNSRRERLPKAHCEDGYAITDLKHNGAFLGRMFCLTDGHGGRACSSFVIATIPGAMQVIFEKYRPQDLSLPNVQELLRSQISEAVRLIDKEYLEYKKQQYLLYKEKKITQDPGSDGTTLIVNIFIDKWIICLNLGDSRSLLSSRDGLGRWNVEFHSEDHTPALERLALTIYANGGEFVTHDDKVIRFDPNLRNDKKHRQSLKEARIRVRDGALNEYGIPYRTKNGQAASVNLGACIGDVLYKLDPVNPVLNCKPDITFIDISNIQQGFLLMASDGLWDYVQKSHHRTQDQNLTVSQFVGDKVDRGWNHQRVVHTLADRESSAGLYSDSIQEYDDFTAILVTFGKQQLLQQQQRNQEHEERQLLLQQQRLQEQFLLEQKMRDVEMIRLEQANLLRLEAAANGSGDETLSDSSLANNGVVIPTAHLTTAASEAEAMIVEEATLAPSTVTGGTTFSATTPSPSSRLRRQQQPPKTAQLLDATLDEQSPSSTATGSTESTEADDARAQNQVSPEGAPMQVDDQDVDMLSA</sequence>
<protein>
    <submittedName>
        <fullName evidence="4">Protein phosphatase 1L</fullName>
    </submittedName>
</protein>
<keyword evidence="5" id="KW-1185">Reference proteome</keyword>
<feature type="compositionally biased region" description="Polar residues" evidence="1">
    <location>
        <begin position="809"/>
        <end position="819"/>
    </location>
</feature>
<feature type="region of interest" description="Disordered" evidence="1">
    <location>
        <begin position="745"/>
        <end position="830"/>
    </location>
</feature>
<proteinExistence type="predicted"/>
<dbReference type="Gene3D" id="3.30.710.10">
    <property type="entry name" value="Potassium Channel Kv1.1, Chain A"/>
    <property type="match status" value="1"/>
</dbReference>
<feature type="compositionally biased region" description="Pro residues" evidence="1">
    <location>
        <begin position="46"/>
        <end position="57"/>
    </location>
</feature>
<dbReference type="InterPro" id="IPR000210">
    <property type="entry name" value="BTB/POZ_dom"/>
</dbReference>
<comment type="caution">
    <text evidence="4">The sequence shown here is derived from an EMBL/GenBank/DDBJ whole genome shotgun (WGS) entry which is preliminary data.</text>
</comment>
<feature type="domain" description="BTB" evidence="2">
    <location>
        <begin position="73"/>
        <end position="155"/>
    </location>
</feature>
<accession>A0A9P6K0U7</accession>
<reference evidence="4" key="1">
    <citation type="journal article" date="2020" name="Fungal Divers.">
        <title>Resolving the Mortierellaceae phylogeny through synthesis of multi-gene phylogenetics and phylogenomics.</title>
        <authorList>
            <person name="Vandepol N."/>
            <person name="Liber J."/>
            <person name="Desiro A."/>
            <person name="Na H."/>
            <person name="Kennedy M."/>
            <person name="Barry K."/>
            <person name="Grigoriev I.V."/>
            <person name="Miller A.N."/>
            <person name="O'Donnell K."/>
            <person name="Stajich J.E."/>
            <person name="Bonito G."/>
        </authorList>
    </citation>
    <scope>NUCLEOTIDE SEQUENCE</scope>
    <source>
        <strain evidence="4">NRRL 2591</strain>
    </source>
</reference>
<organism evidence="4 5">
    <name type="scientific">Mortierella hygrophila</name>
    <dbReference type="NCBI Taxonomy" id="979708"/>
    <lineage>
        <taxon>Eukaryota</taxon>
        <taxon>Fungi</taxon>
        <taxon>Fungi incertae sedis</taxon>
        <taxon>Mucoromycota</taxon>
        <taxon>Mortierellomycotina</taxon>
        <taxon>Mortierellomycetes</taxon>
        <taxon>Mortierellales</taxon>
        <taxon>Mortierellaceae</taxon>
        <taxon>Mortierella</taxon>
    </lineage>
</organism>